<sequence length="298" mass="33206">MSFQQVDADGLARAAHHLLAAKYFQIASFVMLVYDHAKQEFRSSNLWGRGSAVSNTSMCVIMLATKVERIWEQPFTGASLLFYLNRYGNLLEFIVIIDAFFDPNWPKDVCRRFVKFEGAGTIILVAICQLVMILRVYAIYERAIWILAFLLTLLAAQISISAVGINLGFPVPLPAPLAGSTSVFPALIITVLIRDGVMYFFVIFLTNLMNTVIYFQVEEDLKAIGASFLQLITSVMISRLILNLKGVPIHSLPDQNPHATRTLVHYRSGGRIANFRDDKAFFVLGNLGGNLGPSHDND</sequence>
<organism evidence="3 4">
    <name type="scientific">Agrocybe chaxingu</name>
    <dbReference type="NCBI Taxonomy" id="84603"/>
    <lineage>
        <taxon>Eukaryota</taxon>
        <taxon>Fungi</taxon>
        <taxon>Dikarya</taxon>
        <taxon>Basidiomycota</taxon>
        <taxon>Agaricomycotina</taxon>
        <taxon>Agaricomycetes</taxon>
        <taxon>Agaricomycetidae</taxon>
        <taxon>Agaricales</taxon>
        <taxon>Agaricineae</taxon>
        <taxon>Strophariaceae</taxon>
        <taxon>Agrocybe</taxon>
    </lineage>
</organism>
<feature type="transmembrane region" description="Helical" evidence="1">
    <location>
        <begin position="14"/>
        <end position="34"/>
    </location>
</feature>
<dbReference type="EMBL" id="JANKHO010000718">
    <property type="protein sequence ID" value="KAJ3506860.1"/>
    <property type="molecule type" value="Genomic_DNA"/>
</dbReference>
<protein>
    <recommendedName>
        <fullName evidence="2">DUF6533 domain-containing protein</fullName>
    </recommendedName>
</protein>
<feature type="domain" description="DUF6533" evidence="2">
    <location>
        <begin position="23"/>
        <end position="88"/>
    </location>
</feature>
<dbReference type="AlphaFoldDB" id="A0A9W8JW40"/>
<name>A0A9W8JW40_9AGAR</name>
<keyword evidence="1" id="KW-0472">Membrane</keyword>
<evidence type="ECO:0000313" key="4">
    <source>
        <dbReference type="Proteomes" id="UP001148786"/>
    </source>
</evidence>
<keyword evidence="1" id="KW-1133">Transmembrane helix</keyword>
<keyword evidence="1" id="KW-0812">Transmembrane</keyword>
<dbReference type="InterPro" id="IPR045340">
    <property type="entry name" value="DUF6533"/>
</dbReference>
<evidence type="ECO:0000313" key="3">
    <source>
        <dbReference type="EMBL" id="KAJ3506860.1"/>
    </source>
</evidence>
<feature type="transmembrane region" description="Helical" evidence="1">
    <location>
        <begin position="118"/>
        <end position="137"/>
    </location>
</feature>
<feature type="transmembrane region" description="Helical" evidence="1">
    <location>
        <begin position="144"/>
        <end position="167"/>
    </location>
</feature>
<evidence type="ECO:0000259" key="2">
    <source>
        <dbReference type="Pfam" id="PF20151"/>
    </source>
</evidence>
<proteinExistence type="predicted"/>
<gene>
    <name evidence="3" type="ORF">NLJ89_g6630</name>
</gene>
<dbReference type="Pfam" id="PF20151">
    <property type="entry name" value="DUF6533"/>
    <property type="match status" value="1"/>
</dbReference>
<evidence type="ECO:0000256" key="1">
    <source>
        <dbReference type="SAM" id="Phobius"/>
    </source>
</evidence>
<reference evidence="3" key="1">
    <citation type="submission" date="2022-07" db="EMBL/GenBank/DDBJ databases">
        <title>Genome Sequence of Agrocybe chaxingu.</title>
        <authorList>
            <person name="Buettner E."/>
        </authorList>
    </citation>
    <scope>NUCLEOTIDE SEQUENCE</scope>
    <source>
        <strain evidence="3">MP-N11</strain>
    </source>
</reference>
<dbReference type="Proteomes" id="UP001148786">
    <property type="component" value="Unassembled WGS sequence"/>
</dbReference>
<keyword evidence="4" id="KW-1185">Reference proteome</keyword>
<accession>A0A9W8JW40</accession>
<dbReference type="OrthoDB" id="3242376at2759"/>
<comment type="caution">
    <text evidence="3">The sequence shown here is derived from an EMBL/GenBank/DDBJ whole genome shotgun (WGS) entry which is preliminary data.</text>
</comment>